<evidence type="ECO:0000313" key="1">
    <source>
        <dbReference type="EMBL" id="RED54180.1"/>
    </source>
</evidence>
<protein>
    <submittedName>
        <fullName evidence="1">Uncharacterized protein</fullName>
    </submittedName>
</protein>
<dbReference type="OrthoDB" id="6140227at2"/>
<dbReference type="Proteomes" id="UP000256845">
    <property type="component" value="Unassembled WGS sequence"/>
</dbReference>
<proteinExistence type="predicted"/>
<accession>A0A3D9HXN7</accession>
<dbReference type="RefSeq" id="WP_115935252.1">
    <property type="nucleotide sequence ID" value="NZ_QRDW01000001.1"/>
</dbReference>
<gene>
    <name evidence="1" type="ORF">DFP90_101983</name>
</gene>
<dbReference type="EMBL" id="QRDW01000001">
    <property type="protein sequence ID" value="RED54180.1"/>
    <property type="molecule type" value="Genomic_DNA"/>
</dbReference>
<name>A0A3D9HXN7_9PROT</name>
<sequence>MTLEKLSDNRQVRAYFFKFGQIVDHLIDMAARENEEGQDDGFDLAILDCLKRLSKTFDALTLKYLFAGLDACWVEKPLSLDVKDSGFPFFTEILEMENDRVQARKVLEEMPDAGTLRQDMVDFILKYKSTPHDLRAAMAKRAYFQNLAGGGHFYCRNQPTIQRINPDCLPSGELRGALYLVTWSVYDSSRNQPVIYLMVLDDSGKKPILEDEERLAAFKAHIMNQSMSTLKLLTIAQGVDKDFADLHPKMMKRLFIGPIYSNAFTTHGDRLSHFLGKSDFGGNSWLMSWTVETLISERSEMSKSGLFGSQPKEIYHIPTEDLAASASGATRVDRRVIMPYEVRQSLGSEEWRVLDNAQVYVVGEDNIVLRL</sequence>
<evidence type="ECO:0000313" key="2">
    <source>
        <dbReference type="Proteomes" id="UP000256845"/>
    </source>
</evidence>
<keyword evidence="2" id="KW-1185">Reference proteome</keyword>
<dbReference type="AlphaFoldDB" id="A0A3D9HXN7"/>
<organism evidence="1 2">
    <name type="scientific">Aestuariispira insulae</name>
    <dbReference type="NCBI Taxonomy" id="1461337"/>
    <lineage>
        <taxon>Bacteria</taxon>
        <taxon>Pseudomonadati</taxon>
        <taxon>Pseudomonadota</taxon>
        <taxon>Alphaproteobacteria</taxon>
        <taxon>Rhodospirillales</taxon>
        <taxon>Kiloniellaceae</taxon>
        <taxon>Aestuariispira</taxon>
    </lineage>
</organism>
<reference evidence="1 2" key="1">
    <citation type="submission" date="2018-07" db="EMBL/GenBank/DDBJ databases">
        <title>Genomic Encyclopedia of Type Strains, Phase III (KMG-III): the genomes of soil and plant-associated and newly described type strains.</title>
        <authorList>
            <person name="Whitman W."/>
        </authorList>
    </citation>
    <scope>NUCLEOTIDE SEQUENCE [LARGE SCALE GENOMIC DNA]</scope>
    <source>
        <strain evidence="1 2">CECT 8488</strain>
    </source>
</reference>
<comment type="caution">
    <text evidence="1">The sequence shown here is derived from an EMBL/GenBank/DDBJ whole genome shotgun (WGS) entry which is preliminary data.</text>
</comment>